<dbReference type="PANTHER" id="PTHR10996:SF178">
    <property type="entry name" value="2-HYDROXYACID DEHYDROGENASE YGL185C-RELATED"/>
    <property type="match status" value="1"/>
</dbReference>
<sequence>MKRCPILINVSRDGLIDTKALTQAFKCGQISYAVLDVIEDEPNIDEELVKLDDVLLTPHVTWYIEESKRALRMKGIEDILRVLRGERPIYPVSE</sequence>
<feature type="domain" description="D-isomer specific 2-hydroxyacid dehydrogenase NAD-binding" evidence="3">
    <location>
        <begin position="1"/>
        <end position="60"/>
    </location>
</feature>
<dbReference type="InterPro" id="IPR036291">
    <property type="entry name" value="NAD(P)-bd_dom_sf"/>
</dbReference>
<dbReference type="PANTHER" id="PTHR10996">
    <property type="entry name" value="2-HYDROXYACID DEHYDROGENASE-RELATED"/>
    <property type="match status" value="1"/>
</dbReference>
<dbReference type="GO" id="GO:0016618">
    <property type="term" value="F:hydroxypyruvate reductase [NAD(P)H] activity"/>
    <property type="evidence" value="ECO:0007669"/>
    <property type="project" value="TreeGrafter"/>
</dbReference>
<dbReference type="SUPFAM" id="SSF51735">
    <property type="entry name" value="NAD(P)-binding Rossmann-fold domains"/>
    <property type="match status" value="1"/>
</dbReference>
<organism evidence="4 6">
    <name type="scientific">Rotaria sordida</name>
    <dbReference type="NCBI Taxonomy" id="392033"/>
    <lineage>
        <taxon>Eukaryota</taxon>
        <taxon>Metazoa</taxon>
        <taxon>Spiralia</taxon>
        <taxon>Gnathifera</taxon>
        <taxon>Rotifera</taxon>
        <taxon>Eurotatoria</taxon>
        <taxon>Bdelloidea</taxon>
        <taxon>Philodinida</taxon>
        <taxon>Philodinidae</taxon>
        <taxon>Rotaria</taxon>
    </lineage>
</organism>
<evidence type="ECO:0000313" key="5">
    <source>
        <dbReference type="EMBL" id="CAF1414508.1"/>
    </source>
</evidence>
<dbReference type="Pfam" id="PF02826">
    <property type="entry name" value="2-Hacid_dh_C"/>
    <property type="match status" value="1"/>
</dbReference>
<protein>
    <recommendedName>
        <fullName evidence="3">D-isomer specific 2-hydroxyacid dehydrogenase NAD-binding domain-containing protein</fullName>
    </recommendedName>
</protein>
<evidence type="ECO:0000313" key="7">
    <source>
        <dbReference type="Proteomes" id="UP000663870"/>
    </source>
</evidence>
<gene>
    <name evidence="5" type="ORF">JXQ802_LOCUS35476</name>
    <name evidence="4" type="ORF">PYM288_LOCUS22860</name>
</gene>
<dbReference type="Gene3D" id="3.40.50.720">
    <property type="entry name" value="NAD(P)-binding Rossmann-like Domain"/>
    <property type="match status" value="2"/>
</dbReference>
<dbReference type="AlphaFoldDB" id="A0A814TM03"/>
<comment type="caution">
    <text evidence="4">The sequence shown here is derived from an EMBL/GenBank/DDBJ whole genome shotgun (WGS) entry which is preliminary data.</text>
</comment>
<evidence type="ECO:0000256" key="1">
    <source>
        <dbReference type="ARBA" id="ARBA00023002"/>
    </source>
</evidence>
<name>A0A814TM03_9BILA</name>
<dbReference type="Proteomes" id="UP000663870">
    <property type="component" value="Unassembled WGS sequence"/>
</dbReference>
<evidence type="ECO:0000256" key="2">
    <source>
        <dbReference type="ARBA" id="ARBA00023027"/>
    </source>
</evidence>
<dbReference type="Proteomes" id="UP000663854">
    <property type="component" value="Unassembled WGS sequence"/>
</dbReference>
<keyword evidence="2" id="KW-0520">NAD</keyword>
<dbReference type="GO" id="GO:0005829">
    <property type="term" value="C:cytosol"/>
    <property type="evidence" value="ECO:0007669"/>
    <property type="project" value="TreeGrafter"/>
</dbReference>
<accession>A0A814TM03</accession>
<keyword evidence="7" id="KW-1185">Reference proteome</keyword>
<dbReference type="GO" id="GO:0030267">
    <property type="term" value="F:glyoxylate reductase (NADPH) activity"/>
    <property type="evidence" value="ECO:0007669"/>
    <property type="project" value="TreeGrafter"/>
</dbReference>
<dbReference type="InterPro" id="IPR050223">
    <property type="entry name" value="D-isomer_2-hydroxyacid_DH"/>
</dbReference>
<dbReference type="EMBL" id="CAJNOL010001754">
    <property type="protein sequence ID" value="CAF1414508.1"/>
    <property type="molecule type" value="Genomic_DNA"/>
</dbReference>
<evidence type="ECO:0000313" key="4">
    <source>
        <dbReference type="EMBL" id="CAF1163236.1"/>
    </source>
</evidence>
<dbReference type="InterPro" id="IPR006140">
    <property type="entry name" value="D-isomer_DH_NAD-bd"/>
</dbReference>
<proteinExistence type="predicted"/>
<reference evidence="4" key="1">
    <citation type="submission" date="2021-02" db="EMBL/GenBank/DDBJ databases">
        <authorList>
            <person name="Nowell W R."/>
        </authorList>
    </citation>
    <scope>NUCLEOTIDE SEQUENCE</scope>
</reference>
<evidence type="ECO:0000313" key="6">
    <source>
        <dbReference type="Proteomes" id="UP000663854"/>
    </source>
</evidence>
<evidence type="ECO:0000259" key="3">
    <source>
        <dbReference type="Pfam" id="PF02826"/>
    </source>
</evidence>
<keyword evidence="1" id="KW-0560">Oxidoreductase</keyword>
<dbReference type="EMBL" id="CAJNOH010001011">
    <property type="protein sequence ID" value="CAF1163236.1"/>
    <property type="molecule type" value="Genomic_DNA"/>
</dbReference>
<dbReference type="GO" id="GO:0051287">
    <property type="term" value="F:NAD binding"/>
    <property type="evidence" value="ECO:0007669"/>
    <property type="project" value="InterPro"/>
</dbReference>